<reference evidence="9 11" key="2">
    <citation type="submission" date="2015-09" db="EMBL/GenBank/DDBJ databases">
        <authorList>
            <consortium name="Swine Surveillance"/>
        </authorList>
    </citation>
    <scope>NUCLEOTIDE SEQUENCE [LARGE SCALE GENOMIC DNA]</scope>
    <source>
        <strain evidence="9 11">5120</strain>
    </source>
</reference>
<feature type="binding site" evidence="5">
    <location>
        <begin position="11"/>
        <end position="17"/>
    </location>
    <ligand>
        <name>NADP(+)</name>
        <dbReference type="ChEBI" id="CHEBI:58349"/>
    </ligand>
</feature>
<gene>
    <name evidence="9" type="primary">proC_2</name>
    <name evidence="4" type="synonym">proC</name>
    <name evidence="8" type="ORF">TL5118_02348</name>
    <name evidence="9" type="ORF">TL5120_03863</name>
</gene>
<dbReference type="SUPFAM" id="SSF51735">
    <property type="entry name" value="NAD(P)-binding Rossmann-fold domains"/>
    <property type="match status" value="1"/>
</dbReference>
<accession>A0A0P1G4Y4</accession>
<comment type="catalytic activity">
    <reaction evidence="4">
        <text>L-proline + NADP(+) = (S)-1-pyrroline-5-carboxylate + NADPH + 2 H(+)</text>
        <dbReference type="Rhea" id="RHEA:14109"/>
        <dbReference type="ChEBI" id="CHEBI:15378"/>
        <dbReference type="ChEBI" id="CHEBI:17388"/>
        <dbReference type="ChEBI" id="CHEBI:57783"/>
        <dbReference type="ChEBI" id="CHEBI:58349"/>
        <dbReference type="ChEBI" id="CHEBI:60039"/>
        <dbReference type="EC" id="1.5.1.2"/>
    </reaction>
</comment>
<dbReference type="EMBL" id="CYSC01000043">
    <property type="protein sequence ID" value="CUH74045.1"/>
    <property type="molecule type" value="Genomic_DNA"/>
</dbReference>
<evidence type="ECO:0000259" key="7">
    <source>
        <dbReference type="Pfam" id="PF14748"/>
    </source>
</evidence>
<keyword evidence="4" id="KW-0028">Amino-acid biosynthesis</keyword>
<feature type="domain" description="Pyrroline-5-carboxylate reductase catalytic N-terminal" evidence="6">
    <location>
        <begin position="8"/>
        <end position="92"/>
    </location>
</feature>
<evidence type="ECO:0000259" key="6">
    <source>
        <dbReference type="Pfam" id="PF03807"/>
    </source>
</evidence>
<dbReference type="InterPro" id="IPR036291">
    <property type="entry name" value="NAD(P)-bd_dom_sf"/>
</dbReference>
<keyword evidence="2 4" id="KW-0521">NADP</keyword>
<protein>
    <recommendedName>
        <fullName evidence="4">Pyrroline-5-carboxylate reductase</fullName>
        <shortName evidence="4">P5C reductase</shortName>
        <shortName evidence="4">P5CR</shortName>
        <ecNumber evidence="4">1.5.1.2</ecNumber>
    </recommendedName>
    <alternativeName>
        <fullName evidence="4">PCA reductase</fullName>
    </alternativeName>
</protein>
<dbReference type="UniPathway" id="UPA00098">
    <property type="reaction ID" value="UER00361"/>
</dbReference>
<evidence type="ECO:0000256" key="4">
    <source>
        <dbReference type="HAMAP-Rule" id="MF_01925"/>
    </source>
</evidence>
<evidence type="ECO:0000313" key="10">
    <source>
        <dbReference type="Proteomes" id="UP000051086"/>
    </source>
</evidence>
<dbReference type="RefSeq" id="WP_058245162.1">
    <property type="nucleotide sequence ID" value="NZ_CYSB01000029.1"/>
</dbReference>
<evidence type="ECO:0000256" key="1">
    <source>
        <dbReference type="ARBA" id="ARBA00005525"/>
    </source>
</evidence>
<keyword evidence="4" id="KW-0963">Cytoplasm</keyword>
<dbReference type="InterPro" id="IPR029036">
    <property type="entry name" value="P5CR_dimer"/>
</dbReference>
<dbReference type="GO" id="GO:0004735">
    <property type="term" value="F:pyrroline-5-carboxylate reductase activity"/>
    <property type="evidence" value="ECO:0007669"/>
    <property type="project" value="UniProtKB-UniRule"/>
</dbReference>
<dbReference type="Proteomes" id="UP000051086">
    <property type="component" value="Unassembled WGS sequence"/>
</dbReference>
<dbReference type="Gene3D" id="1.10.3730.10">
    <property type="entry name" value="ProC C-terminal domain-like"/>
    <property type="match status" value="1"/>
</dbReference>
<keyword evidence="3 4" id="KW-0560">Oxidoreductase</keyword>
<dbReference type="SUPFAM" id="SSF48179">
    <property type="entry name" value="6-phosphogluconate dehydrogenase C-terminal domain-like"/>
    <property type="match status" value="1"/>
</dbReference>
<proteinExistence type="inferred from homology"/>
<keyword evidence="4" id="KW-0641">Proline biosynthesis</keyword>
<dbReference type="HAMAP" id="MF_01925">
    <property type="entry name" value="P5C_reductase"/>
    <property type="match status" value="1"/>
</dbReference>
<dbReference type="PIRSF" id="PIRSF000193">
    <property type="entry name" value="Pyrrol-5-carb_rd"/>
    <property type="match status" value="1"/>
</dbReference>
<feature type="binding site" evidence="5">
    <location>
        <position position="55"/>
    </location>
    <ligand>
        <name>NADPH</name>
        <dbReference type="ChEBI" id="CHEBI:57783"/>
    </ligand>
</feature>
<dbReference type="InterPro" id="IPR008927">
    <property type="entry name" value="6-PGluconate_DH-like_C_sf"/>
</dbReference>
<dbReference type="EC" id="1.5.1.2" evidence="4"/>
<evidence type="ECO:0000313" key="9">
    <source>
        <dbReference type="EMBL" id="CUH74045.1"/>
    </source>
</evidence>
<keyword evidence="10" id="KW-1185">Reference proteome</keyword>
<evidence type="ECO:0000256" key="2">
    <source>
        <dbReference type="ARBA" id="ARBA00022857"/>
    </source>
</evidence>
<reference evidence="8 10" key="1">
    <citation type="submission" date="2015-09" db="EMBL/GenBank/DDBJ databases">
        <authorList>
            <person name="Rodrigo-Torres L."/>
            <person name="Arahal D.R."/>
        </authorList>
    </citation>
    <scope>NUCLEOTIDE SEQUENCE [LARGE SCALE GENOMIC DNA]</scope>
    <source>
        <strain evidence="8 10">CECT 5118</strain>
    </source>
</reference>
<dbReference type="Pfam" id="PF03807">
    <property type="entry name" value="F420_oxidored"/>
    <property type="match status" value="1"/>
</dbReference>
<dbReference type="Proteomes" id="UP000051887">
    <property type="component" value="Unassembled WGS sequence"/>
</dbReference>
<sequence length="258" mass="26284">MPSPLPHLGIIGGSGMLGAAMLRAVLAQGGWQVTISNRSGVAPDWADGVRVTQSNAELVAASDLVLLCLPPAVFADMSLDLSGKLVISVMAGVDLAALQAQTGAARVVRAMSSPAAGQGLAYSPWVASAAVDALDRQYVTRLFEACGATDEIAEEPLLDHFTAMTGPVPGFVAYFAEAMINHATAQGIPAEVADKAIRQLFLASGQMLAEGPTAAEHVQGMVDYAGTTAAGLDAMRASPLADLISAGLTAAADKARSL</sequence>
<dbReference type="PANTHER" id="PTHR11645:SF0">
    <property type="entry name" value="PYRROLINE-5-CARBOXYLATE REDUCTASE 3"/>
    <property type="match status" value="1"/>
</dbReference>
<dbReference type="Gene3D" id="3.40.50.720">
    <property type="entry name" value="NAD(P)-binding Rossmann-like Domain"/>
    <property type="match status" value="1"/>
</dbReference>
<comment type="pathway">
    <text evidence="4">Amino-acid biosynthesis; L-proline biosynthesis; L-proline from L-glutamate 5-semialdehyde: step 1/1.</text>
</comment>
<feature type="domain" description="Pyrroline-5-carboxylate reductase dimerisation" evidence="7">
    <location>
        <begin position="155"/>
        <end position="258"/>
    </location>
</feature>
<organism evidence="9 11">
    <name type="scientific">Thalassovita autumnalis</name>
    <dbReference type="NCBI Taxonomy" id="2072972"/>
    <lineage>
        <taxon>Bacteria</taxon>
        <taxon>Pseudomonadati</taxon>
        <taxon>Pseudomonadota</taxon>
        <taxon>Alphaproteobacteria</taxon>
        <taxon>Rhodobacterales</taxon>
        <taxon>Roseobacteraceae</taxon>
        <taxon>Thalassovita</taxon>
    </lineage>
</organism>
<name>A0A0P1G4Y4_9RHOB</name>
<evidence type="ECO:0000256" key="5">
    <source>
        <dbReference type="PIRSR" id="PIRSR000193-1"/>
    </source>
</evidence>
<dbReference type="AlphaFoldDB" id="A0A0P1G4Y4"/>
<dbReference type="InterPro" id="IPR000304">
    <property type="entry name" value="Pyrroline-COOH_reductase"/>
</dbReference>
<dbReference type="EMBL" id="CYSB01000029">
    <property type="protein sequence ID" value="CUH67808.1"/>
    <property type="molecule type" value="Genomic_DNA"/>
</dbReference>
<dbReference type="OrthoDB" id="8418678at2"/>
<comment type="similarity">
    <text evidence="1 4">Belongs to the pyrroline-5-carboxylate reductase family.</text>
</comment>
<dbReference type="GO" id="GO:0055129">
    <property type="term" value="P:L-proline biosynthetic process"/>
    <property type="evidence" value="ECO:0007669"/>
    <property type="project" value="UniProtKB-UniRule"/>
</dbReference>
<comment type="function">
    <text evidence="4">Catalyzes the reduction of 1-pyrroline-5-carboxylate (PCA) to L-proline.</text>
</comment>
<dbReference type="InterPro" id="IPR028939">
    <property type="entry name" value="P5C_Rdtase_cat_N"/>
</dbReference>
<evidence type="ECO:0000313" key="11">
    <source>
        <dbReference type="Proteomes" id="UP000051887"/>
    </source>
</evidence>
<comment type="subcellular location">
    <subcellularLocation>
        <location evidence="4">Cytoplasm</location>
    </subcellularLocation>
</comment>
<dbReference type="GO" id="GO:0005737">
    <property type="term" value="C:cytoplasm"/>
    <property type="evidence" value="ECO:0007669"/>
    <property type="project" value="UniProtKB-SubCell"/>
</dbReference>
<evidence type="ECO:0000256" key="3">
    <source>
        <dbReference type="ARBA" id="ARBA00023002"/>
    </source>
</evidence>
<dbReference type="Pfam" id="PF14748">
    <property type="entry name" value="P5CR_dimer"/>
    <property type="match status" value="1"/>
</dbReference>
<comment type="catalytic activity">
    <reaction evidence="4">
        <text>L-proline + NAD(+) = (S)-1-pyrroline-5-carboxylate + NADH + 2 H(+)</text>
        <dbReference type="Rhea" id="RHEA:14105"/>
        <dbReference type="ChEBI" id="CHEBI:15378"/>
        <dbReference type="ChEBI" id="CHEBI:17388"/>
        <dbReference type="ChEBI" id="CHEBI:57540"/>
        <dbReference type="ChEBI" id="CHEBI:57945"/>
        <dbReference type="ChEBI" id="CHEBI:60039"/>
        <dbReference type="EC" id="1.5.1.2"/>
    </reaction>
</comment>
<evidence type="ECO:0000313" key="8">
    <source>
        <dbReference type="EMBL" id="CUH67808.1"/>
    </source>
</evidence>
<dbReference type="PANTHER" id="PTHR11645">
    <property type="entry name" value="PYRROLINE-5-CARBOXYLATE REDUCTASE"/>
    <property type="match status" value="1"/>
</dbReference>